<proteinExistence type="predicted"/>
<organism evidence="4 5">
    <name type="scientific">Achlya hypogyna</name>
    <name type="common">Oomycete</name>
    <name type="synonym">Protoachlya hypogyna</name>
    <dbReference type="NCBI Taxonomy" id="1202772"/>
    <lineage>
        <taxon>Eukaryota</taxon>
        <taxon>Sar</taxon>
        <taxon>Stramenopiles</taxon>
        <taxon>Oomycota</taxon>
        <taxon>Saprolegniomycetes</taxon>
        <taxon>Saprolegniales</taxon>
        <taxon>Achlyaceae</taxon>
        <taxon>Achlya</taxon>
    </lineage>
</organism>
<dbReference type="EMBL" id="JNBR01000020">
    <property type="protein sequence ID" value="OQS00891.1"/>
    <property type="molecule type" value="Genomic_DNA"/>
</dbReference>
<evidence type="ECO:0000259" key="3">
    <source>
        <dbReference type="PROSITE" id="PS50042"/>
    </source>
</evidence>
<dbReference type="SUPFAM" id="SSF48371">
    <property type="entry name" value="ARM repeat"/>
    <property type="match status" value="1"/>
</dbReference>
<keyword evidence="5" id="KW-1185">Reference proteome</keyword>
<evidence type="ECO:0000256" key="1">
    <source>
        <dbReference type="SAM" id="MobiDB-lite"/>
    </source>
</evidence>
<dbReference type="GO" id="GO:0005524">
    <property type="term" value="F:ATP binding"/>
    <property type="evidence" value="ECO:0007669"/>
    <property type="project" value="UniProtKB-KW"/>
</dbReference>
<feature type="transmembrane region" description="Helical" evidence="2">
    <location>
        <begin position="587"/>
        <end position="608"/>
    </location>
</feature>
<feature type="transmembrane region" description="Helical" evidence="2">
    <location>
        <begin position="73"/>
        <end position="94"/>
    </location>
</feature>
<feature type="transmembrane region" description="Helical" evidence="2">
    <location>
        <begin position="374"/>
        <end position="397"/>
    </location>
</feature>
<dbReference type="PROSITE" id="PS50042">
    <property type="entry name" value="CNMP_BINDING_3"/>
    <property type="match status" value="2"/>
</dbReference>
<dbReference type="OrthoDB" id="432483at2759"/>
<name>A0A1V9ZSG6_ACHHY</name>
<dbReference type="SUPFAM" id="SSF51206">
    <property type="entry name" value="cAMP-binding domain-like"/>
    <property type="match status" value="2"/>
</dbReference>
<feature type="transmembrane region" description="Helical" evidence="2">
    <location>
        <begin position="308"/>
        <end position="329"/>
    </location>
</feature>
<dbReference type="PANTHER" id="PTHR24567:SF74">
    <property type="entry name" value="HTH-TYPE TRANSCRIPTIONAL REGULATOR ARCR"/>
    <property type="match status" value="1"/>
</dbReference>
<dbReference type="Gene3D" id="2.60.120.10">
    <property type="entry name" value="Jelly Rolls"/>
    <property type="match status" value="2"/>
</dbReference>
<keyword evidence="4" id="KW-0547">Nucleotide-binding</keyword>
<feature type="transmembrane region" description="Helical" evidence="2">
    <location>
        <begin position="335"/>
        <end position="354"/>
    </location>
</feature>
<feature type="transmembrane region" description="Helical" evidence="2">
    <location>
        <begin position="241"/>
        <end position="262"/>
    </location>
</feature>
<dbReference type="STRING" id="1202772.A0A1V9ZSG6"/>
<accession>A0A1V9ZSG6</accession>
<dbReference type="GO" id="GO:0005829">
    <property type="term" value="C:cytosol"/>
    <property type="evidence" value="ECO:0007669"/>
    <property type="project" value="TreeGrafter"/>
</dbReference>
<feature type="domain" description="Cyclic nucleotide-binding" evidence="3">
    <location>
        <begin position="1231"/>
        <end position="1349"/>
    </location>
</feature>
<keyword evidence="4" id="KW-0067">ATP-binding</keyword>
<feature type="transmembrane region" description="Helical" evidence="2">
    <location>
        <begin position="615"/>
        <end position="634"/>
    </location>
</feature>
<feature type="domain" description="Cyclic nucleotide-binding" evidence="3">
    <location>
        <begin position="1464"/>
        <end position="1584"/>
    </location>
</feature>
<dbReference type="InterPro" id="IPR018490">
    <property type="entry name" value="cNMP-bd_dom_sf"/>
</dbReference>
<evidence type="ECO:0000256" key="2">
    <source>
        <dbReference type="SAM" id="Phobius"/>
    </source>
</evidence>
<dbReference type="InterPro" id="IPR050397">
    <property type="entry name" value="Env_Response_Regulators"/>
</dbReference>
<dbReference type="Pfam" id="PF00027">
    <property type="entry name" value="cNMP_binding"/>
    <property type="match status" value="2"/>
</dbReference>
<dbReference type="CDD" id="cd00038">
    <property type="entry name" value="CAP_ED"/>
    <property type="match status" value="2"/>
</dbReference>
<feature type="region of interest" description="Disordered" evidence="1">
    <location>
        <begin position="1591"/>
        <end position="1626"/>
    </location>
</feature>
<feature type="transmembrane region" description="Helical" evidence="2">
    <location>
        <begin position="517"/>
        <end position="540"/>
    </location>
</feature>
<dbReference type="InterPro" id="IPR016024">
    <property type="entry name" value="ARM-type_fold"/>
</dbReference>
<dbReference type="InterPro" id="IPR000595">
    <property type="entry name" value="cNMP-bd_dom"/>
</dbReference>
<sequence length="1645" mass="179638">MQEALESPEASRSSRFSWSSGVPSVKNSLSAWTRPLYELDGDSTYEESSSVLTPHAREKTPRLRSRSCLLWCLVFWVIVCVAAVSALVYSLHWVAEDKVEKRARATVAALELRSECREDVPIYISYSTQNGPANYSLLALGTNASTTLSGESFADMTQGELHVGPTSNATRVTWSRSQESLAYGVSASNGFDVAVSISASASSCQSLICLDSTCAPTNASCPGGALRVNCSDPSPGLMRGAVLRVALFCGIFTLQCCITVLGSVTRDTIFLRIYDSRYISHMTVIMSFASAYAMTMTASLVQRGMRASVLACGFPCLSSAIMVGLWVFVTQLPELLYVSSILLYVWVEVAIQLLSQQFWDLCAAAFSVAESKQYFGAITFGSTLGTILASFIIIPLLKTYDVATEGNVLVVGLLQGILGAFMCFVTPIFAIQPRAKTNDPSAAASSSTIVSDIQNRSYLKHVCFFDMGATLIRVLVDYRTLSILSQHSEETLKYSLGAINGAQSFFMIPLQLASGPLFSYFGVMYGISTLPLAIVVFGAATYASSSPLLLIGTRALYNSVSHAIFNPARELLWLPLNTADRTKFKSFVVGPFRSIARVLGAVISIVLTSDMMQTYCGPSSVSAVMVLFGIAWFFDALAARQSYATEFYASLKKGHMDLTSPIIDFTTDQVSLVQATLRAGAANQVAFVLSFLQPSHVALFRSELRDVFHRADVSFHAQMRLVELHGAIQDDDKRIFSFEDLMAVYRSASAPHELRMACLLACGHERGVSSNELAVVLQEAPDVATTVSAAIALLRRTQWMDEGATIVLQKLLHEPRDVAAKVVCLRIVGRELPELLGNGYIVYLLHESQEPAIVHAALECCRQSKRASPMLLPALLKWLPDATFRTEAIEALQFFAPSVLWDHVVNFLDKAVTAVDLERLVGGIRLLEAAAFPADAKLDLLLSMMDSLVAADDGAELQLSQLLVLGRVALPAWEALADALLRIVDRLRADDSTDVVALVKRLDAVVAAHVFRGYQVRHLRMLFEDPHHHTLLSHVVEDTLDMLLRIVLKLVSARFPKGFNIHVLIEGLHADVPEVLSAVQEVLETLLPSSAKHTLLPLLFPAVPKAPMALQLAKEVAKLQLTSRTNILMRTMQDDAIAVELSCLALEYYLHAISCHDHDDVEEPARALTEGQAGRLLAHPITKDLVCRAFKDPQCRRAQALQHLFQNTTVEAADSPFTTFDIVMALRACALFRSIAVMELVQQIARHFSPRRVLAQTTFVREGALASEMFVLAAGEVQLHRASDLVVTTLEAGACVGELALLTSKGTHLASATTTTDCVLLEISRADLHALIHDNSGIARGVLDALASTLRWAYLQVGRALGLHSRGWKMETKEETSRLKRLVFASQVSVAANVDRAATTLLAKIGRNRSQSAHLPPRTKSHTHLLEYSSLTISAQTFEPVARPQEEVPMSHLEKCLHLKASHLMQQVDDELISTVAQMAQVVVLQARESLFAEGAPATSIYAVVEGTVVLTTSKDEAKKQLLHCGPASCFGELSFIRGSTHIMAATAAHARAVLLQIPTSEFVELAEKHTKLMHLVMAWMSRKITSKMKDDDATTSDTHLPLRLLPTSPIGSPRGSPRKQPWADDDDAFAIEANTGLRLRQNTM</sequence>
<dbReference type="PANTHER" id="PTHR24567">
    <property type="entry name" value="CRP FAMILY TRANSCRIPTIONAL REGULATORY PROTEIN"/>
    <property type="match status" value="1"/>
</dbReference>
<keyword evidence="2" id="KW-0472">Membrane</keyword>
<feature type="transmembrane region" description="Helical" evidence="2">
    <location>
        <begin position="282"/>
        <end position="301"/>
    </location>
</feature>
<dbReference type="Proteomes" id="UP000243579">
    <property type="component" value="Unassembled WGS sequence"/>
</dbReference>
<evidence type="ECO:0000313" key="5">
    <source>
        <dbReference type="Proteomes" id="UP000243579"/>
    </source>
</evidence>
<protein>
    <submittedName>
        <fullName evidence="4">ATP-binding Cassette (ABC) superfamily</fullName>
    </submittedName>
</protein>
<dbReference type="GO" id="GO:0003700">
    <property type="term" value="F:DNA-binding transcription factor activity"/>
    <property type="evidence" value="ECO:0007669"/>
    <property type="project" value="TreeGrafter"/>
</dbReference>
<dbReference type="InterPro" id="IPR014710">
    <property type="entry name" value="RmlC-like_jellyroll"/>
</dbReference>
<reference evidence="4 5" key="1">
    <citation type="journal article" date="2014" name="Genome Biol. Evol.">
        <title>The secreted proteins of Achlya hypogyna and Thraustotheca clavata identify the ancestral oomycete secretome and reveal gene acquisitions by horizontal gene transfer.</title>
        <authorList>
            <person name="Misner I."/>
            <person name="Blouin N."/>
            <person name="Leonard G."/>
            <person name="Richards T.A."/>
            <person name="Lane C.E."/>
        </authorList>
    </citation>
    <scope>NUCLEOTIDE SEQUENCE [LARGE SCALE GENOMIC DNA]</scope>
    <source>
        <strain evidence="4 5">ATCC 48635</strain>
    </source>
</reference>
<keyword evidence="2" id="KW-1133">Transmembrane helix</keyword>
<gene>
    <name evidence="4" type="ORF">ACHHYP_02171</name>
</gene>
<dbReference type="SMART" id="SM00100">
    <property type="entry name" value="cNMP"/>
    <property type="match status" value="2"/>
</dbReference>
<evidence type="ECO:0000313" key="4">
    <source>
        <dbReference type="EMBL" id="OQS00891.1"/>
    </source>
</evidence>
<comment type="caution">
    <text evidence="4">The sequence shown here is derived from an EMBL/GenBank/DDBJ whole genome shotgun (WGS) entry which is preliminary data.</text>
</comment>
<keyword evidence="2" id="KW-0812">Transmembrane</keyword>
<feature type="transmembrane region" description="Helical" evidence="2">
    <location>
        <begin position="409"/>
        <end position="431"/>
    </location>
</feature>